<keyword evidence="2" id="KW-0121">Carboxypeptidase</keyword>
<dbReference type="AlphaFoldDB" id="A0A2C9D6I1"/>
<dbReference type="PANTHER" id="PTHR34408:SF1">
    <property type="entry name" value="GLYCOSYL HYDROLASE FAMILY 19 DOMAIN-CONTAINING PROTEIN HI_1415"/>
    <property type="match status" value="1"/>
</dbReference>
<dbReference type="Gene3D" id="1.10.101.10">
    <property type="entry name" value="PGBD-like superfamily/PGBD"/>
    <property type="match status" value="1"/>
</dbReference>
<evidence type="ECO:0000259" key="1">
    <source>
        <dbReference type="Pfam" id="PF01471"/>
    </source>
</evidence>
<dbReference type="SUPFAM" id="SSF47090">
    <property type="entry name" value="PGBD-like"/>
    <property type="match status" value="1"/>
</dbReference>
<sequence length="276" mass="29906">MASLPAIDNDFLTRFVPPSGKHAEAQRANMAGLVDSWGIVAELAELTTPLRVVHFLCQTGHECDRFRTTEEYASGRAYEGRADLGNTRKGDGARFKGRGIIQTTGRANCRAFTAWIRKYIPAAPDFEAEPERLAQFPWAALSAAWYWQTHNLNRFADRDDVIGATRAINGGLNGLDDRRKLLGIAKTVMAAAMAGSVAVHSAALPTLHRGSDGDAVATLQRALRSAGYHIATDGDFGPATELAVRTFQQTNSLIPDGIVGRATWGALARHIDHPET</sequence>
<dbReference type="EC" id="3.4.17.14" evidence="2"/>
<dbReference type="SUPFAM" id="SSF53955">
    <property type="entry name" value="Lysozyme-like"/>
    <property type="match status" value="1"/>
</dbReference>
<dbReference type="InterPro" id="IPR036365">
    <property type="entry name" value="PGBD-like_sf"/>
</dbReference>
<organism evidence="2 3">
    <name type="scientific">Hartmannibacter diazotrophicus</name>
    <dbReference type="NCBI Taxonomy" id="1482074"/>
    <lineage>
        <taxon>Bacteria</taxon>
        <taxon>Pseudomonadati</taxon>
        <taxon>Pseudomonadota</taxon>
        <taxon>Alphaproteobacteria</taxon>
        <taxon>Hyphomicrobiales</taxon>
        <taxon>Pleomorphomonadaceae</taxon>
        <taxon>Hartmannibacter</taxon>
    </lineage>
</organism>
<dbReference type="OrthoDB" id="3078754at2"/>
<evidence type="ECO:0000313" key="3">
    <source>
        <dbReference type="Proteomes" id="UP000223606"/>
    </source>
</evidence>
<keyword evidence="3" id="KW-1185">Reference proteome</keyword>
<dbReference type="KEGG" id="hdi:HDIA_2259"/>
<proteinExistence type="predicted"/>
<dbReference type="Gene3D" id="1.10.530.10">
    <property type="match status" value="1"/>
</dbReference>
<dbReference type="InterPro" id="IPR052354">
    <property type="entry name" value="Cell_Wall_Dynamics_Protein"/>
</dbReference>
<dbReference type="Pfam" id="PF01471">
    <property type="entry name" value="PG_binding_1"/>
    <property type="match status" value="1"/>
</dbReference>
<dbReference type="InterPro" id="IPR002477">
    <property type="entry name" value="Peptidoglycan-bd-like"/>
</dbReference>
<dbReference type="RefSeq" id="WP_157775511.1">
    <property type="nucleotide sequence ID" value="NZ_LT960614.1"/>
</dbReference>
<protein>
    <submittedName>
        <fullName evidence="2">Zinc D-Ala-D-Ala carboxypeptidase</fullName>
        <ecNumber evidence="2">3.4.17.14</ecNumber>
    </submittedName>
</protein>
<name>A0A2C9D6I1_9HYPH</name>
<dbReference type="InterPro" id="IPR023346">
    <property type="entry name" value="Lysozyme-like_dom_sf"/>
</dbReference>
<dbReference type="InterPro" id="IPR036366">
    <property type="entry name" value="PGBDSf"/>
</dbReference>
<dbReference type="Proteomes" id="UP000223606">
    <property type="component" value="Chromosome 1"/>
</dbReference>
<gene>
    <name evidence="2" type="ORF">HDIA_2259</name>
</gene>
<reference evidence="2" key="1">
    <citation type="submission" date="2017-09" db="EMBL/GenBank/DDBJ databases">
        <authorList>
            <person name="Ehlers B."/>
            <person name="Leendertz F.H."/>
        </authorList>
    </citation>
    <scope>NUCLEOTIDE SEQUENCE</scope>
    <source>
        <strain evidence="2">Type strain: E19</strain>
    </source>
</reference>
<dbReference type="GO" id="GO:0009046">
    <property type="term" value="F:zinc D-Ala-D-Ala carboxypeptidase activity"/>
    <property type="evidence" value="ECO:0007669"/>
    <property type="project" value="UniProtKB-EC"/>
</dbReference>
<accession>A0A2C9D6I1</accession>
<feature type="domain" description="Peptidoglycan binding-like" evidence="1">
    <location>
        <begin position="213"/>
        <end position="267"/>
    </location>
</feature>
<evidence type="ECO:0000313" key="2">
    <source>
        <dbReference type="EMBL" id="SON55800.1"/>
    </source>
</evidence>
<dbReference type="PANTHER" id="PTHR34408">
    <property type="entry name" value="FAMILY PROTEIN, PUTATIVE-RELATED"/>
    <property type="match status" value="1"/>
</dbReference>
<dbReference type="EMBL" id="LT960614">
    <property type="protein sequence ID" value="SON55800.1"/>
    <property type="molecule type" value="Genomic_DNA"/>
</dbReference>
<keyword evidence="2" id="KW-0645">Protease</keyword>
<keyword evidence="2" id="KW-0378">Hydrolase</keyword>